<evidence type="ECO:0000313" key="1">
    <source>
        <dbReference type="EMBL" id="KHJ78535.1"/>
    </source>
</evidence>
<sequence>MSLFQKLQPSECVQNIYEAIEIIYDNVPRVIVSVTAMLQLEILRQSDKGRLFCQGLHKEECPCESNTKNFNDSYLADACIDYANREMDLAASGRFDKKDFTVVTQPFFRDINEPPMKNGEVNKEFFAPDCFHFSQWGHALVSSWLWKNILEPVGAKTTQGSASVPSLPLACPDP</sequence>
<reference evidence="1 2" key="1">
    <citation type="submission" date="2014-03" db="EMBL/GenBank/DDBJ databases">
        <title>Draft genome of the hookworm Oesophagostomum dentatum.</title>
        <authorList>
            <person name="Mitreva M."/>
        </authorList>
    </citation>
    <scope>NUCLEOTIDE SEQUENCE [LARGE SCALE GENOMIC DNA]</scope>
    <source>
        <strain evidence="1 2">OD-Hann</strain>
    </source>
</reference>
<dbReference type="GO" id="GO:0004620">
    <property type="term" value="F:phospholipase activity"/>
    <property type="evidence" value="ECO:0007669"/>
    <property type="project" value="InterPro"/>
</dbReference>
<protein>
    <submittedName>
        <fullName evidence="1">Uncharacterized protein</fullName>
    </submittedName>
</protein>
<dbReference type="PANTHER" id="PTHR21325">
    <property type="entry name" value="PHOSPHOLIPASE B, PLB1"/>
    <property type="match status" value="1"/>
</dbReference>
<dbReference type="AlphaFoldDB" id="A0A0B1S5M5"/>
<dbReference type="EMBL" id="KN609679">
    <property type="protein sequence ID" value="KHJ78535.1"/>
    <property type="molecule type" value="Genomic_DNA"/>
</dbReference>
<dbReference type="Proteomes" id="UP000053660">
    <property type="component" value="Unassembled WGS sequence"/>
</dbReference>
<keyword evidence="2" id="KW-1185">Reference proteome</keyword>
<name>A0A0B1S5M5_OESDE</name>
<accession>A0A0B1S5M5</accession>
<dbReference type="InterPro" id="IPR038885">
    <property type="entry name" value="PLB1"/>
</dbReference>
<dbReference type="PANTHER" id="PTHR21325:SF44">
    <property type="entry name" value="TRIACYLGLYCEROL LIPASE"/>
    <property type="match status" value="1"/>
</dbReference>
<dbReference type="Pfam" id="PF00657">
    <property type="entry name" value="Lipase_GDSL"/>
    <property type="match status" value="1"/>
</dbReference>
<proteinExistence type="predicted"/>
<organism evidence="1 2">
    <name type="scientific">Oesophagostomum dentatum</name>
    <name type="common">Nodular worm</name>
    <dbReference type="NCBI Taxonomy" id="61180"/>
    <lineage>
        <taxon>Eukaryota</taxon>
        <taxon>Metazoa</taxon>
        <taxon>Ecdysozoa</taxon>
        <taxon>Nematoda</taxon>
        <taxon>Chromadorea</taxon>
        <taxon>Rhabditida</taxon>
        <taxon>Rhabditina</taxon>
        <taxon>Rhabditomorpha</taxon>
        <taxon>Strongyloidea</taxon>
        <taxon>Strongylidae</taxon>
        <taxon>Oesophagostomum</taxon>
    </lineage>
</organism>
<gene>
    <name evidence="1" type="ORF">OESDEN_21843</name>
</gene>
<feature type="non-terminal residue" evidence="1">
    <location>
        <position position="174"/>
    </location>
</feature>
<dbReference type="OrthoDB" id="10265800at2759"/>
<dbReference type="SUPFAM" id="SSF52266">
    <property type="entry name" value="SGNH hydrolase"/>
    <property type="match status" value="1"/>
</dbReference>
<dbReference type="GO" id="GO:0006644">
    <property type="term" value="P:phospholipid metabolic process"/>
    <property type="evidence" value="ECO:0007669"/>
    <property type="project" value="TreeGrafter"/>
</dbReference>
<evidence type="ECO:0000313" key="2">
    <source>
        <dbReference type="Proteomes" id="UP000053660"/>
    </source>
</evidence>
<dbReference type="InterPro" id="IPR001087">
    <property type="entry name" value="GDSL"/>
</dbReference>